<dbReference type="VEuPathDB" id="TrichDB:TRFO_20475"/>
<proteinExistence type="predicted"/>
<gene>
    <name evidence="1" type="ORF">TRFO_20475</name>
</gene>
<comment type="caution">
    <text evidence="1">The sequence shown here is derived from an EMBL/GenBank/DDBJ whole genome shotgun (WGS) entry which is preliminary data.</text>
</comment>
<dbReference type="EMBL" id="MLAK01000615">
    <property type="protein sequence ID" value="OHT10336.1"/>
    <property type="molecule type" value="Genomic_DNA"/>
</dbReference>
<keyword evidence="2" id="KW-1185">Reference proteome</keyword>
<reference evidence="1" key="1">
    <citation type="submission" date="2016-10" db="EMBL/GenBank/DDBJ databases">
        <authorList>
            <person name="Benchimol M."/>
            <person name="Almeida L.G."/>
            <person name="Vasconcelos A.T."/>
            <person name="Perreira-Neves A."/>
            <person name="Rosa I.A."/>
            <person name="Tasca T."/>
            <person name="Bogo M.R."/>
            <person name="de Souza W."/>
        </authorList>
    </citation>
    <scope>NUCLEOTIDE SEQUENCE [LARGE SCALE GENOMIC DNA]</scope>
    <source>
        <strain evidence="1">K</strain>
    </source>
</reference>
<evidence type="ECO:0000313" key="2">
    <source>
        <dbReference type="Proteomes" id="UP000179807"/>
    </source>
</evidence>
<dbReference type="RefSeq" id="XP_068363472.1">
    <property type="nucleotide sequence ID" value="XM_068501422.1"/>
</dbReference>
<dbReference type="Proteomes" id="UP000179807">
    <property type="component" value="Unassembled WGS sequence"/>
</dbReference>
<sequence>MENKSSFIQLRPLKPADEAQLTKLIDSLSNFAKCDLNIFVQIRDFFFQLSNSDFERLSQKYTNRFLSIISALFRFSCAQISTTDNRFKIFKSEFLSLMCFINFRYLTPKTTKENLELLSKQINEASIEDLNNIMRIILFSYETRDAEFTKVCQQLMSIINPAIRSRLFEIIKDYDKITTNLLIPSLTLLNVMSSLKQFILPNVAELEKILKYECPNKIPLSNLISIFILQNKIASILSPIDNNVPIVSTILRTFLRTPPSISTIIVNSAIILINYFKTDVEHKIEQMVKIFPIILNFKLLSGETLQAYFALIQTLFEHMQARQKFTPEIMLKFCKYMASLLHFRKATFNQCSTRFNVIYVKLKLPTASNSFRNSLISLFIFSFSIGYMEIEQQIFRMMNMMSGQKELLYAFNFLLSVGESYFRLMKFLSQTVEIVAQCDTLKGKMLFTQTSSPLLRMDFQQLVELLVQSLIILMIYREALQKSIEMVRYIEPTSNASDHFKLCNQQLKAVRTYDRARNYHLHSAQEMIACISSLPPQFAMMVWDTFFEKFFATNENVNLDTCTFRAVIADPRVFPIFFSSATSYICKKIRHGYNISCFLKSMQLIFEKLSIKPTTPPKNLENVDKIYAEANKVINACKEMIADPQYCSDILLFIHHFALFLDFVSCNSKFSTQLITDNFITHVIKSASQVPFTQKSIINFIAFAAMKNQSILKHAYVIEFLISSLSSDFNQSLSLLHASMKQDKIKFFQHYNMSRLYVILLQVLDSASAENKKVILKFLRRIPIKQFNDLDVVSEYINKQRSIIVKRGTEKVVFECNSLIKSLRIALNNEIKNDFIWNFIIEIINSYSELISWNVDQHKFFYQLMLTIMHLMNKDRKFVEQQFLKIINGGNNIMKCHYLLTLCSESPEPSQIFITSIFRNISTRSEFASFLSNITAIVDILMYSTKIVLPTLCNSILKNLSIDIIDPIAYSMLVHRTVIDAYVSEWISEQHYDLYTDFLELNYLSDNHLKLIKFCRELLAGSSTSILPILNMIKLSTSLLPILVAVEMISKSENIEEIINFVDDFLSNKSLCYEYGDCRLLGPLSRAFPVLLDKYADKVNEIIKESVLNLPKMNRKHQGLVLVILVPVLNSNKFQQIDYNAIYGVCNQFLTVSSPLLKCQAQQVYNALYKFGPPEIQQKIQQQFEQLTRVTSKNNFLKWAPLIDKAFTYFPLFQSKLITISISDLDLIKTGISLPNYQVTNVSEFFRTILSNLSFLSSGIVVKFLIANKIFAPTANKLIMIYNLVTYLRKGETDNFLLKFFEQSEDEFPEYFNANLEDDLVTGFFACMIEEPRMKQNFSKYHDRIKIAPEIMLKHPNLALIALNTDMKDTYLPIIIETCNLMINSYDQNYMFFKPIILKNIVLYFAKNDIHVFLQLALHAVGANSPLLTALFSQSVQDEIDIEIFLNMKYTDKSETNFAFLEAFLVPILKKHDEWIDKSIKFLYDHFPVPVFLQFVNILYNLRILSKPIPEYDAYEIYQKCDTYELQLQAILFWGFSGSKHFPEMFREFASYFNIHLPLEVRIVTDTLKIPKEFYNNEEVCNTLLELIETLIRSPTILIPVLNIYLNNREAFSIVDTKIWEHLQEQGVSLASAKKSNIPSFKPSFVFLQKILPTEGPYTDNENALAQRLIQFSNNILDDEKTIIDTIIKLRGGFLKSILNLSKMFGPKNEYTLQLINTTCETYQKLHANPSQTENDTLLFEALMYSLPDLAEAISNFDDYPEFDKFIDIIIDNAKSGSSMWPTAMLCLSDFSDSEFYKEKIKAKISPSATSFEMLSHSFPLLWKNPPTECFRISQLIPFAIKFCRAYNAEKPVEMLLSDTILSTIFETPYESSIFYLLKACQNCIKSCQDVGNRVFFTRVLVRALSAKRKDLFLENKLIKILEDPKVHLLFATNPSPLTPEIFKKLTLRTKLSAAPYLLKDFEKELTELLKNTNYKDIYNQADTKEVQVSLCLASLFDEAKPIDIMKFIISLPIKAVSLLSTQIKKPLSQEIISQTKLEIFSRNGLNSLECEPNKSLSKWPSKLSTSGPFENFPSDKLFKITPSMACLKLGLNQKSEDELPGSMNNLELYEINDILKNKDEQLIKVLELLNIEPQNSKFYSENFAPILERANYFATVENFASLMIIRQCKFFISALSAGQKNVNTKLFSYTLSPIFEPRFHKIYADARNKMREILTQPPNSSSSTSQINPQYEKFEKEHSKNLRKSKYYHFYENIVNNLQTLVISCKPTKENVMNGLRRNNKSDIFISAAISIYENIFEDFPKMFSSTDRVPFKWSQLIAETIGSKNKNGISQIIHQSYRCLYIDDLEINDMTTRNIRSFIQNLKFAVNSSKMKLMKEKYEIEKELVTKFKNHEEISNEIIEKSHMLLDNDQNNENSILIKSFTVQPLQPPLYSNVNDQLQIFSVSLYLKNVENFYTSIVALLSNGVTISYILSPFIPIETRLGTFFSVITSSILQKSPSCYTRAQKMFHFPSISIGDGFYLSQTSAEPLAAISQLQNLLTIINHTRFLSLSAYNTGESVGVNESFDKSEVDEKIEEMIKMKEMKFNYSTQKELCDWFWHFGVRFSALSAIQILNNYEILNPYNLMFDNVNAAVTLMSEAEKVCDKNGESDKINILFRFCGKIGQIFDGPMAFGPFSYGLMSFSNCVSFNAQRFRFFNETILMKETEKVNEEMTRLNQFSTIRKDVDEVRFEIGNLIQKSMENKSIYSIPWI</sequence>
<accession>A0A1J4KHA0</accession>
<dbReference type="GeneID" id="94836126"/>
<protein>
    <submittedName>
        <fullName evidence="1">Uncharacterized protein</fullName>
    </submittedName>
</protein>
<evidence type="ECO:0000313" key="1">
    <source>
        <dbReference type="EMBL" id="OHT10336.1"/>
    </source>
</evidence>
<organism evidence="1 2">
    <name type="scientific">Tritrichomonas foetus</name>
    <dbReference type="NCBI Taxonomy" id="1144522"/>
    <lineage>
        <taxon>Eukaryota</taxon>
        <taxon>Metamonada</taxon>
        <taxon>Parabasalia</taxon>
        <taxon>Tritrichomonadida</taxon>
        <taxon>Tritrichomonadidae</taxon>
        <taxon>Tritrichomonas</taxon>
    </lineage>
</organism>
<name>A0A1J4KHA0_9EUKA</name>